<dbReference type="EMBL" id="GAPW01002210">
    <property type="protein sequence ID" value="JAC11388.1"/>
    <property type="molecule type" value="mRNA"/>
</dbReference>
<sequence>MSSLMDKSKLPGLEARSKMFLRSNSFQKLCSLAHPMRLKGFKSNKEALKSVFESLIVTTRGVLQSVTYRILCFLFLTPFSKLVSEPLASVSQDGRFKTVRLFLKLTLSMIISTDKSECDNGRFDCPTEDESAQQRLADCVDTGVQTDDPSESSECEDFAEDQFFDCREDFNETASVKPSTEELLNRLLDTSQDATSTSSQLSLRLTVYTCILGCFLQLSALAYLLNVATSIPPGLVFLISSLVYIGYVMMRISFNQCSSMERGKTEPMHTKGSKASKTTTSTAVALVKPPHKKPTTATKGIHPILDAVSKQVASLLQSKKMMMVVPTGSGRLSRCDMAPRSRSRPSVLSADDKTISKIKLF</sequence>
<dbReference type="VEuPathDB" id="VectorBase:AALF014517"/>
<feature type="transmembrane region" description="Helical" evidence="1">
    <location>
        <begin position="205"/>
        <end position="225"/>
    </location>
</feature>
<protein>
    <submittedName>
        <fullName evidence="2">Uncharacterized protein</fullName>
    </submittedName>
</protein>
<proteinExistence type="evidence at transcript level"/>
<keyword evidence="1" id="KW-0472">Membrane</keyword>
<accession>A0A023EQK4</accession>
<evidence type="ECO:0000256" key="1">
    <source>
        <dbReference type="SAM" id="Phobius"/>
    </source>
</evidence>
<dbReference type="VEuPathDB" id="VectorBase:AALFPA_047542"/>
<organism evidence="2">
    <name type="scientific">Aedes albopictus</name>
    <name type="common">Asian tiger mosquito</name>
    <name type="synonym">Stegomyia albopicta</name>
    <dbReference type="NCBI Taxonomy" id="7160"/>
    <lineage>
        <taxon>Eukaryota</taxon>
        <taxon>Metazoa</taxon>
        <taxon>Ecdysozoa</taxon>
        <taxon>Arthropoda</taxon>
        <taxon>Hexapoda</taxon>
        <taxon>Insecta</taxon>
        <taxon>Pterygota</taxon>
        <taxon>Neoptera</taxon>
        <taxon>Endopterygota</taxon>
        <taxon>Diptera</taxon>
        <taxon>Nematocera</taxon>
        <taxon>Culicoidea</taxon>
        <taxon>Culicidae</taxon>
        <taxon>Culicinae</taxon>
        <taxon>Aedini</taxon>
        <taxon>Aedes</taxon>
        <taxon>Stegomyia</taxon>
    </lineage>
</organism>
<keyword evidence="1" id="KW-0812">Transmembrane</keyword>
<keyword evidence="1" id="KW-1133">Transmembrane helix</keyword>
<name>A0A023EQK4_AEDAL</name>
<evidence type="ECO:0000313" key="2">
    <source>
        <dbReference type="EMBL" id="JAC11388.1"/>
    </source>
</evidence>
<dbReference type="AlphaFoldDB" id="A0A023EQK4"/>
<reference evidence="2" key="1">
    <citation type="journal article" date="2014" name="PLoS Negl. Trop. Dis.">
        <title>Identification and characterization of seminal fluid proteins in the Asian tiger mosquito, Aedes albopictus.</title>
        <authorList>
            <person name="Boes K.E."/>
            <person name="Ribeiro J.M."/>
            <person name="Wong A."/>
            <person name="Harrington L.C."/>
            <person name="Wolfner M.F."/>
            <person name="Sirot L.K."/>
        </authorList>
    </citation>
    <scope>NUCLEOTIDE SEQUENCE</scope>
    <source>
        <tissue evidence="2">Reproductive organs</tissue>
    </source>
</reference>
<feature type="transmembrane region" description="Helical" evidence="1">
    <location>
        <begin position="231"/>
        <end position="250"/>
    </location>
</feature>
<dbReference type="VEuPathDB" id="VectorBase:AALC636_008291"/>